<dbReference type="RefSeq" id="WP_155466542.1">
    <property type="nucleotide sequence ID" value="NZ_WNKY01000036.1"/>
</dbReference>
<evidence type="ECO:0000256" key="2">
    <source>
        <dbReference type="ARBA" id="ARBA00023134"/>
    </source>
</evidence>
<sequence>MSTLFKVVNMAHIYAEVYISDNVPYPKKNGIRTGYAPHHKFDGINYLVSGFHTYEDGEMHYPGEYLKTKISFPSWDEVCDKIVVGEGFELMELDRSVGKGVVISII</sequence>
<dbReference type="OrthoDB" id="9017957at2"/>
<evidence type="ECO:0000313" key="3">
    <source>
        <dbReference type="EMBL" id="MTV40552.1"/>
    </source>
</evidence>
<dbReference type="InterPro" id="IPR009001">
    <property type="entry name" value="Transl_elong_EF1A/Init_IF2_C"/>
</dbReference>
<dbReference type="AlphaFoldDB" id="A0A6L6PNR7"/>
<dbReference type="Proteomes" id="UP000475582">
    <property type="component" value="Unassembled WGS sequence"/>
</dbReference>
<dbReference type="GO" id="GO:0005525">
    <property type="term" value="F:GTP binding"/>
    <property type="evidence" value="ECO:0007669"/>
    <property type="project" value="UniProtKB-KW"/>
</dbReference>
<evidence type="ECO:0000313" key="4">
    <source>
        <dbReference type="Proteomes" id="UP000475582"/>
    </source>
</evidence>
<organism evidence="3 4">
    <name type="scientific">Duganella radicis</name>
    <dbReference type="NCBI Taxonomy" id="551988"/>
    <lineage>
        <taxon>Bacteria</taxon>
        <taxon>Pseudomonadati</taxon>
        <taxon>Pseudomonadota</taxon>
        <taxon>Betaproteobacteria</taxon>
        <taxon>Burkholderiales</taxon>
        <taxon>Oxalobacteraceae</taxon>
        <taxon>Telluria group</taxon>
        <taxon>Duganella</taxon>
    </lineage>
</organism>
<dbReference type="SUPFAM" id="SSF50465">
    <property type="entry name" value="EF-Tu/eEF-1alpha/eIF2-gamma C-terminal domain"/>
    <property type="match status" value="1"/>
</dbReference>
<keyword evidence="2" id="KW-0342">GTP-binding</keyword>
<protein>
    <submittedName>
        <fullName evidence="3">Uncharacterized protein</fullName>
    </submittedName>
</protein>
<comment type="caution">
    <text evidence="3">The sequence shown here is derived from an EMBL/GenBank/DDBJ whole genome shotgun (WGS) entry which is preliminary data.</text>
</comment>
<accession>A0A6L6PNR7</accession>
<dbReference type="EMBL" id="WNKY01000036">
    <property type="protein sequence ID" value="MTV40552.1"/>
    <property type="molecule type" value="Genomic_DNA"/>
</dbReference>
<reference evidence="3 4" key="1">
    <citation type="submission" date="2019-11" db="EMBL/GenBank/DDBJ databases">
        <title>Type strains purchased from KCTC, JCM and DSMZ.</title>
        <authorList>
            <person name="Lu H."/>
        </authorList>
    </citation>
    <scope>NUCLEOTIDE SEQUENCE [LARGE SCALE GENOMIC DNA]</scope>
    <source>
        <strain evidence="3 4">KCTC 22382</strain>
    </source>
</reference>
<name>A0A6L6PNR7_9BURK</name>
<dbReference type="Gene3D" id="2.40.30.10">
    <property type="entry name" value="Translation factors"/>
    <property type="match status" value="1"/>
</dbReference>
<keyword evidence="4" id="KW-1185">Reference proteome</keyword>
<proteinExistence type="predicted"/>
<evidence type="ECO:0000256" key="1">
    <source>
        <dbReference type="ARBA" id="ARBA00022741"/>
    </source>
</evidence>
<gene>
    <name evidence="3" type="ORF">GM676_23620</name>
</gene>
<keyword evidence="1" id="KW-0547">Nucleotide-binding</keyword>